<organism evidence="9 10">
    <name type="scientific">Acinetobacter calcoaceticus</name>
    <dbReference type="NCBI Taxonomy" id="471"/>
    <lineage>
        <taxon>Bacteria</taxon>
        <taxon>Pseudomonadati</taxon>
        <taxon>Pseudomonadota</taxon>
        <taxon>Gammaproteobacteria</taxon>
        <taxon>Moraxellales</taxon>
        <taxon>Moraxellaceae</taxon>
        <taxon>Acinetobacter</taxon>
        <taxon>Acinetobacter calcoaceticus/baumannii complex</taxon>
    </lineage>
</organism>
<comment type="subcellular location">
    <subcellularLocation>
        <location evidence="1">Cell outer membrane</location>
        <topology evidence="1">Multi-pass membrane protein</topology>
    </subcellularLocation>
</comment>
<keyword evidence="7" id="KW-0998">Cell outer membrane</keyword>
<accession>A0A4R1XCH4</accession>
<dbReference type="Pfam" id="PF03349">
    <property type="entry name" value="Toluene_X"/>
    <property type="match status" value="1"/>
</dbReference>
<evidence type="ECO:0000256" key="8">
    <source>
        <dbReference type="SAM" id="SignalP"/>
    </source>
</evidence>
<comment type="caution">
    <text evidence="9">The sequence shown here is derived from an EMBL/GenBank/DDBJ whole genome shotgun (WGS) entry which is preliminary data.</text>
</comment>
<evidence type="ECO:0000256" key="4">
    <source>
        <dbReference type="ARBA" id="ARBA00022692"/>
    </source>
</evidence>
<feature type="chain" id="PRO_5020705779" evidence="8">
    <location>
        <begin position="25"/>
        <end position="554"/>
    </location>
</feature>
<keyword evidence="4" id="KW-0812">Transmembrane</keyword>
<dbReference type="EMBL" id="SLVJ01000035">
    <property type="protein sequence ID" value="TCM60232.1"/>
    <property type="molecule type" value="Genomic_DNA"/>
</dbReference>
<dbReference type="InterPro" id="IPR005017">
    <property type="entry name" value="OMPP1/FadL/TodX"/>
</dbReference>
<dbReference type="SUPFAM" id="SSF56935">
    <property type="entry name" value="Porins"/>
    <property type="match status" value="1"/>
</dbReference>
<dbReference type="Gene3D" id="2.40.160.60">
    <property type="entry name" value="Outer membrane protein transport protein (OMPP1/FadL/TodX)"/>
    <property type="match status" value="1"/>
</dbReference>
<evidence type="ECO:0000256" key="3">
    <source>
        <dbReference type="ARBA" id="ARBA00022452"/>
    </source>
</evidence>
<name>A0A4R1XCH4_ACICA</name>
<evidence type="ECO:0000256" key="1">
    <source>
        <dbReference type="ARBA" id="ARBA00004571"/>
    </source>
</evidence>
<dbReference type="Proteomes" id="UP000294963">
    <property type="component" value="Unassembled WGS sequence"/>
</dbReference>
<evidence type="ECO:0000256" key="2">
    <source>
        <dbReference type="ARBA" id="ARBA00008163"/>
    </source>
</evidence>
<gene>
    <name evidence="9" type="ORF">EC844_13518</name>
</gene>
<dbReference type="GO" id="GO:0015483">
    <property type="term" value="F:long-chain fatty acid transporting porin activity"/>
    <property type="evidence" value="ECO:0007669"/>
    <property type="project" value="TreeGrafter"/>
</dbReference>
<evidence type="ECO:0000256" key="6">
    <source>
        <dbReference type="ARBA" id="ARBA00023136"/>
    </source>
</evidence>
<keyword evidence="3" id="KW-1134">Transmembrane beta strand</keyword>
<feature type="signal peptide" evidence="8">
    <location>
        <begin position="1"/>
        <end position="24"/>
    </location>
</feature>
<proteinExistence type="inferred from homology"/>
<keyword evidence="10" id="KW-1185">Reference proteome</keyword>
<evidence type="ECO:0000313" key="10">
    <source>
        <dbReference type="Proteomes" id="UP000294963"/>
    </source>
</evidence>
<dbReference type="PANTHER" id="PTHR35093">
    <property type="entry name" value="OUTER MEMBRANE PROTEIN NMB0088-RELATED"/>
    <property type="match status" value="1"/>
</dbReference>
<evidence type="ECO:0000256" key="5">
    <source>
        <dbReference type="ARBA" id="ARBA00022729"/>
    </source>
</evidence>
<reference evidence="9 10" key="1">
    <citation type="submission" date="2019-03" db="EMBL/GenBank/DDBJ databases">
        <title>Genomic analyses of the natural microbiome of Caenorhabditis elegans.</title>
        <authorList>
            <person name="Samuel B."/>
        </authorList>
    </citation>
    <scope>NUCLEOTIDE SEQUENCE [LARGE SCALE GENOMIC DNA]</scope>
    <source>
        <strain evidence="9 10">JUb89</strain>
    </source>
</reference>
<sequence length="554" mass="60539">MQHIRLRPLVAACVLMGSSTSIFAQLGLNLSVDIRSLTMGNAVTADPPGISAIHFNPAGLTKLKGLQTDVQGIVANFDIQKEFSAPAGYNVFGFSDDPLICNDAPDNPSSLCTDYKGPVRGDVEYASLYIPFLKKTVDMGKGWPVIAPSGGISYNPPGSKLTFATAAYAPMVAGFGSENGNPGNYMGQQVAIERITYLSPSVAYEVTDELSIGASIGMSYQAVALKTDLRFPNEMIGVLRMVDESICAPFRGNNNMITDMILLGLCNGDEGMDPFGTFGQLQVSMEQNLSPSFNLGLLWEPNDEFGFGLVYQSAAKMRLRGNYEIRNANAPRQLIQGMNQSVTGQILAAILDFPSSIPETESGLMSMNLEYPAHVQAGIKYKILPKLQVNVDVGWTDFKAWEKFSFEFDRQISALRIAKLLSNNVTGNSLSLPLGFDSPWNWGIGFEYSATDRLKLRAGYEPRTSSIPDNKRNPMIPINNAQLFGFGLGYRWDEDTDIDLSLGFLRSRDNIPANTSNMANATGVDNILLNPYAGLNIKTNTKVTILGLNYRKRW</sequence>
<keyword evidence="5 8" id="KW-0732">Signal</keyword>
<protein>
    <submittedName>
        <fullName evidence="9">Long-subunit fatty acid transport protein</fullName>
    </submittedName>
</protein>
<dbReference type="PANTHER" id="PTHR35093:SF8">
    <property type="entry name" value="OUTER MEMBRANE PROTEIN NMB0088-RELATED"/>
    <property type="match status" value="1"/>
</dbReference>
<dbReference type="GO" id="GO:0009279">
    <property type="term" value="C:cell outer membrane"/>
    <property type="evidence" value="ECO:0007669"/>
    <property type="project" value="UniProtKB-SubCell"/>
</dbReference>
<comment type="similarity">
    <text evidence="2">Belongs to the OmpP1/FadL family.</text>
</comment>
<keyword evidence="6" id="KW-0472">Membrane</keyword>
<evidence type="ECO:0000256" key="7">
    <source>
        <dbReference type="ARBA" id="ARBA00023237"/>
    </source>
</evidence>
<dbReference type="AlphaFoldDB" id="A0A4R1XCH4"/>
<evidence type="ECO:0000313" key="9">
    <source>
        <dbReference type="EMBL" id="TCM60232.1"/>
    </source>
</evidence>
<dbReference type="OrthoDB" id="19849at2"/>